<gene>
    <name evidence="1" type="ORF">LKD47_12545</name>
</gene>
<comment type="caution">
    <text evidence="1">The sequence shown here is derived from an EMBL/GenBank/DDBJ whole genome shotgun (WGS) entry which is preliminary data.</text>
</comment>
<protein>
    <recommendedName>
        <fullName evidence="3">LysR family transcriptional regulator</fullName>
    </recommendedName>
</protein>
<name>A0AAW4WEB2_9FIRM</name>
<reference evidence="1" key="1">
    <citation type="submission" date="2021-10" db="EMBL/GenBank/DDBJ databases">
        <title>Anaerobic single-cell dispensing facilitates the cultivation of human gut bacteria.</title>
        <authorList>
            <person name="Afrizal A."/>
        </authorList>
    </citation>
    <scope>NUCLEOTIDE SEQUENCE</scope>
    <source>
        <strain evidence="1">CLA-AA-H204</strain>
    </source>
</reference>
<organism evidence="1 2">
    <name type="scientific">Roseburia amylophila</name>
    <dbReference type="NCBI Taxonomy" id="2981794"/>
    <lineage>
        <taxon>Bacteria</taxon>
        <taxon>Bacillati</taxon>
        <taxon>Bacillota</taxon>
        <taxon>Clostridia</taxon>
        <taxon>Lachnospirales</taxon>
        <taxon>Lachnospiraceae</taxon>
        <taxon>Roseburia</taxon>
    </lineage>
</organism>
<feature type="non-terminal residue" evidence="1">
    <location>
        <position position="1"/>
    </location>
</feature>
<evidence type="ECO:0000313" key="2">
    <source>
        <dbReference type="Proteomes" id="UP001198893"/>
    </source>
</evidence>
<dbReference type="RefSeq" id="WP_227710651.1">
    <property type="nucleotide sequence ID" value="NZ_JAJEQW010000015.1"/>
</dbReference>
<accession>A0AAW4WEB2</accession>
<evidence type="ECO:0008006" key="3">
    <source>
        <dbReference type="Google" id="ProtNLM"/>
    </source>
</evidence>
<sequence>FASMLKMRLAGTSLCQRCLLPDEIPSAPNSLYYASVLRRTVQTSCQTLERLFLSQKEKQTA</sequence>
<dbReference type="AlphaFoldDB" id="A0AAW4WEB2"/>
<dbReference type="EMBL" id="JAJEQW010000015">
    <property type="protein sequence ID" value="MCC2243108.1"/>
    <property type="molecule type" value="Genomic_DNA"/>
</dbReference>
<dbReference type="Proteomes" id="UP001198893">
    <property type="component" value="Unassembled WGS sequence"/>
</dbReference>
<evidence type="ECO:0000313" key="1">
    <source>
        <dbReference type="EMBL" id="MCC2243108.1"/>
    </source>
</evidence>
<proteinExistence type="predicted"/>